<feature type="transmembrane region" description="Helical" evidence="1">
    <location>
        <begin position="167"/>
        <end position="186"/>
    </location>
</feature>
<protein>
    <submittedName>
        <fullName evidence="2">Uncharacterized protein</fullName>
    </submittedName>
</protein>
<evidence type="ECO:0000313" key="2">
    <source>
        <dbReference type="EMBL" id="QHN10426.1"/>
    </source>
</evidence>
<feature type="transmembrane region" description="Helical" evidence="1">
    <location>
        <begin position="192"/>
        <end position="210"/>
    </location>
</feature>
<evidence type="ECO:0000256" key="1">
    <source>
        <dbReference type="SAM" id="Phobius"/>
    </source>
</evidence>
<keyword evidence="1" id="KW-0812">Transmembrane</keyword>
<dbReference type="AlphaFoldDB" id="A0A6I7D3J6"/>
<dbReference type="Proteomes" id="UP000464700">
    <property type="component" value="Chromosome"/>
</dbReference>
<dbReference type="KEGG" id="pcol:F1325_08090"/>
<proteinExistence type="predicted"/>
<keyword evidence="1" id="KW-0472">Membrane</keyword>
<organism evidence="2 3">
    <name type="scientific">Proteus columbae</name>
    <dbReference type="NCBI Taxonomy" id="1987580"/>
    <lineage>
        <taxon>Bacteria</taxon>
        <taxon>Pseudomonadati</taxon>
        <taxon>Pseudomonadota</taxon>
        <taxon>Gammaproteobacteria</taxon>
        <taxon>Enterobacterales</taxon>
        <taxon>Morganellaceae</taxon>
        <taxon>Proteus</taxon>
    </lineage>
</organism>
<name>A0A6I7D3J6_9GAMM</name>
<keyword evidence="1" id="KW-1133">Transmembrane helix</keyword>
<gene>
    <name evidence="2" type="ORF">F1325_08090</name>
</gene>
<reference evidence="2 3" key="1">
    <citation type="submission" date="2019-09" db="EMBL/GenBank/DDBJ databases">
        <title>Emergence of a chromosome-mediated tetracycline resistance gene in Proteus strain.</title>
        <authorList>
            <person name="He D."/>
            <person name="Wang L."/>
        </authorList>
    </citation>
    <scope>NUCLEOTIDE SEQUENCE [LARGE SCALE GENOMIC DNA]</scope>
    <source>
        <strain evidence="2 3">T60</strain>
    </source>
</reference>
<evidence type="ECO:0000313" key="3">
    <source>
        <dbReference type="Proteomes" id="UP000464700"/>
    </source>
</evidence>
<keyword evidence="3" id="KW-1185">Reference proteome</keyword>
<accession>A0A6I7D3J6</accession>
<sequence length="215" mass="25501">MFLNPKRTVKANVRKRNSIFPSLGTTYRISLSDDGLSPQEIQKREFNKFADKTVDEVSTMIGCFERSEKKSKSPNSDKPLPYEKLDNEFLKLTVSFFQIIQEIKYSGDTSQYAKNRITTSLFGITRWLDNKYPLWNNERAEVERNGKEIEKRVKKEFKAKRFYKTKFAILAIATFFAPFIFCWFSLQKKYPKWFKVISFLWALFFAILVYRNPKV</sequence>
<dbReference type="RefSeq" id="WP_109372548.1">
    <property type="nucleotide sequence ID" value="NZ_CP043925.1"/>
</dbReference>
<dbReference type="EMBL" id="CP043925">
    <property type="protein sequence ID" value="QHN10426.1"/>
    <property type="molecule type" value="Genomic_DNA"/>
</dbReference>